<evidence type="ECO:0000256" key="1">
    <source>
        <dbReference type="ARBA" id="ARBA00022614"/>
    </source>
</evidence>
<dbReference type="RefSeq" id="XP_023560582.1">
    <property type="nucleotide sequence ID" value="XM_023704814.1"/>
</dbReference>
<evidence type="ECO:0000256" key="2">
    <source>
        <dbReference type="ARBA" id="ARBA00022737"/>
    </source>
</evidence>
<proteinExistence type="predicted"/>
<dbReference type="Proteomes" id="UP000515203">
    <property type="component" value="Unplaced"/>
</dbReference>
<dbReference type="OrthoDB" id="9634584at2759"/>
<dbReference type="PANTHER" id="PTHR14224">
    <property type="entry name" value="SIMILAR TO PREFERENTIALLY EXPRESSED ANTIGEN IN MELANOMA-LIKE 3"/>
    <property type="match status" value="1"/>
</dbReference>
<evidence type="ECO:0000313" key="4">
    <source>
        <dbReference type="RefSeq" id="XP_023560582.1"/>
    </source>
</evidence>
<name>A0A6P6DKJ4_OCTDE</name>
<dbReference type="GeneID" id="101588708"/>
<sequence>MQLAIGILLRDEVLAMEAIEDFSGELFPPVFVEAFSRGNTQVLKSMVPSWSYPTLPLGALMTRKKPGTLDMHLDFVLMQQWMFQAVLDGLYVLLSQKVCSRRLKLQILDTQDVHQNFWRFWTGNQFEACTSEAIQRREKEETGSCTTKAVPLKVQERRRLVQLDCLKLWIKATCFQKITEVLEILNLDSVEEVDVGHYWNLSTLVHFAPYLSQMRKLN</sequence>
<keyword evidence="3" id="KW-1185">Reference proteome</keyword>
<reference evidence="4" key="1">
    <citation type="submission" date="2025-08" db="UniProtKB">
        <authorList>
            <consortium name="RefSeq"/>
        </authorList>
    </citation>
    <scope>IDENTIFICATION</scope>
</reference>
<gene>
    <name evidence="4" type="primary">LOC101588708</name>
</gene>
<evidence type="ECO:0000313" key="3">
    <source>
        <dbReference type="Proteomes" id="UP000515203"/>
    </source>
</evidence>
<dbReference type="GO" id="GO:0005737">
    <property type="term" value="C:cytoplasm"/>
    <property type="evidence" value="ECO:0007669"/>
    <property type="project" value="TreeGrafter"/>
</dbReference>
<keyword evidence="1" id="KW-0433">Leucine-rich repeat</keyword>
<dbReference type="AlphaFoldDB" id="A0A6P6DKJ4"/>
<organism evidence="3 4">
    <name type="scientific">Octodon degus</name>
    <name type="common">Degu</name>
    <name type="synonym">Sciurus degus</name>
    <dbReference type="NCBI Taxonomy" id="10160"/>
    <lineage>
        <taxon>Eukaryota</taxon>
        <taxon>Metazoa</taxon>
        <taxon>Chordata</taxon>
        <taxon>Craniata</taxon>
        <taxon>Vertebrata</taxon>
        <taxon>Euteleostomi</taxon>
        <taxon>Mammalia</taxon>
        <taxon>Eutheria</taxon>
        <taxon>Euarchontoglires</taxon>
        <taxon>Glires</taxon>
        <taxon>Rodentia</taxon>
        <taxon>Hystricomorpha</taxon>
        <taxon>Octodontidae</taxon>
        <taxon>Octodon</taxon>
    </lineage>
</organism>
<protein>
    <submittedName>
        <fullName evidence="4">PRAME family member 20-like</fullName>
    </submittedName>
</protein>
<accession>A0A6P6DKJ4</accession>
<keyword evidence="2" id="KW-0677">Repeat</keyword>
<dbReference type="InParanoid" id="A0A6P6DKJ4"/>
<dbReference type="PANTHER" id="PTHR14224:SF19">
    <property type="entry name" value="PRAME FAMILY MEMBER 11-RELATED"/>
    <property type="match status" value="1"/>
</dbReference>
<dbReference type="InterPro" id="IPR050694">
    <property type="entry name" value="LRRC14/PRAME"/>
</dbReference>